<dbReference type="Proteomes" id="UP000007266">
    <property type="component" value="Unassembled WGS sequence"/>
</dbReference>
<reference evidence="1 2" key="2">
    <citation type="journal article" date="2010" name="Nucleic Acids Res.">
        <title>BeetleBase in 2010: revisions to provide comprehensive genomic information for Tribolium castaneum.</title>
        <authorList>
            <person name="Kim H.S."/>
            <person name="Murphy T."/>
            <person name="Xia J."/>
            <person name="Caragea D."/>
            <person name="Park Y."/>
            <person name="Beeman R.W."/>
            <person name="Lorenzen M.D."/>
            <person name="Butcher S."/>
            <person name="Manak J.R."/>
            <person name="Brown S.J."/>
        </authorList>
    </citation>
    <scope>NUCLEOTIDE SEQUENCE [LARGE SCALE GENOMIC DNA]</scope>
    <source>
        <strain evidence="1 2">Georgia GA2</strain>
    </source>
</reference>
<dbReference type="HOGENOM" id="CLU_2708037_0_0_1"/>
<proteinExistence type="predicted"/>
<keyword evidence="2" id="KW-1185">Reference proteome</keyword>
<accession>D7EKL4</accession>
<dbReference type="AlphaFoldDB" id="D7EKL4"/>
<evidence type="ECO:0000313" key="1">
    <source>
        <dbReference type="EMBL" id="EFA13212.1"/>
    </source>
</evidence>
<dbReference type="EMBL" id="KQ973148">
    <property type="protein sequence ID" value="EFA13212.1"/>
    <property type="molecule type" value="Genomic_DNA"/>
</dbReference>
<dbReference type="InParanoid" id="D7EKL4"/>
<sequence length="73" mass="8013">MNQSEPLCVANIRQIDTNMWRWPVAGGGTVAMWSERSLGHTIAEMRKGVAGRMTVTIALLRDAGILLLLYSLA</sequence>
<reference evidence="1 2" key="1">
    <citation type="journal article" date="2008" name="Nature">
        <title>The genome of the model beetle and pest Tribolium castaneum.</title>
        <authorList>
            <consortium name="Tribolium Genome Sequencing Consortium"/>
            <person name="Richards S."/>
            <person name="Gibbs R.A."/>
            <person name="Weinstock G.M."/>
            <person name="Brown S.J."/>
            <person name="Denell R."/>
            <person name="Beeman R.W."/>
            <person name="Gibbs R."/>
            <person name="Beeman R.W."/>
            <person name="Brown S.J."/>
            <person name="Bucher G."/>
            <person name="Friedrich M."/>
            <person name="Grimmelikhuijzen C.J."/>
            <person name="Klingler M."/>
            <person name="Lorenzen M."/>
            <person name="Richards S."/>
            <person name="Roth S."/>
            <person name="Schroder R."/>
            <person name="Tautz D."/>
            <person name="Zdobnov E.M."/>
            <person name="Muzny D."/>
            <person name="Gibbs R.A."/>
            <person name="Weinstock G.M."/>
            <person name="Attaway T."/>
            <person name="Bell S."/>
            <person name="Buhay C.J."/>
            <person name="Chandrabose M.N."/>
            <person name="Chavez D."/>
            <person name="Clerk-Blankenburg K.P."/>
            <person name="Cree A."/>
            <person name="Dao M."/>
            <person name="Davis C."/>
            <person name="Chacko J."/>
            <person name="Dinh H."/>
            <person name="Dugan-Rocha S."/>
            <person name="Fowler G."/>
            <person name="Garner T.T."/>
            <person name="Garnes J."/>
            <person name="Gnirke A."/>
            <person name="Hawes A."/>
            <person name="Hernandez J."/>
            <person name="Hines S."/>
            <person name="Holder M."/>
            <person name="Hume J."/>
            <person name="Jhangiani S.N."/>
            <person name="Joshi V."/>
            <person name="Khan Z.M."/>
            <person name="Jackson L."/>
            <person name="Kovar C."/>
            <person name="Kowis A."/>
            <person name="Lee S."/>
            <person name="Lewis L.R."/>
            <person name="Margolis J."/>
            <person name="Morgan M."/>
            <person name="Nazareth L.V."/>
            <person name="Nguyen N."/>
            <person name="Okwuonu G."/>
            <person name="Parker D."/>
            <person name="Richards S."/>
            <person name="Ruiz S.J."/>
            <person name="Santibanez J."/>
            <person name="Savard J."/>
            <person name="Scherer S.E."/>
            <person name="Schneider B."/>
            <person name="Sodergren E."/>
            <person name="Tautz D."/>
            <person name="Vattahil S."/>
            <person name="Villasana D."/>
            <person name="White C.S."/>
            <person name="Wright R."/>
            <person name="Park Y."/>
            <person name="Beeman R.W."/>
            <person name="Lord J."/>
            <person name="Oppert B."/>
            <person name="Lorenzen M."/>
            <person name="Brown S."/>
            <person name="Wang L."/>
            <person name="Savard J."/>
            <person name="Tautz D."/>
            <person name="Richards S."/>
            <person name="Weinstock G."/>
            <person name="Gibbs R.A."/>
            <person name="Liu Y."/>
            <person name="Worley K."/>
            <person name="Weinstock G."/>
            <person name="Elsik C.G."/>
            <person name="Reese J.T."/>
            <person name="Elhaik E."/>
            <person name="Landan G."/>
            <person name="Graur D."/>
            <person name="Arensburger P."/>
            <person name="Atkinson P."/>
            <person name="Beeman R.W."/>
            <person name="Beidler J."/>
            <person name="Brown S.J."/>
            <person name="Demuth J.P."/>
            <person name="Drury D.W."/>
            <person name="Du Y.Z."/>
            <person name="Fujiwara H."/>
            <person name="Lorenzen M."/>
            <person name="Maselli V."/>
            <person name="Osanai M."/>
            <person name="Park Y."/>
            <person name="Robertson H.M."/>
            <person name="Tu Z."/>
            <person name="Wang J.J."/>
            <person name="Wang S."/>
            <person name="Richards S."/>
            <person name="Song H."/>
            <person name="Zhang L."/>
            <person name="Sodergren E."/>
            <person name="Werner D."/>
            <person name="Stanke M."/>
            <person name="Morgenstern B."/>
            <person name="Solovyev V."/>
            <person name="Kosarev P."/>
            <person name="Brown G."/>
            <person name="Chen H.C."/>
            <person name="Ermolaeva O."/>
            <person name="Hlavina W."/>
            <person name="Kapustin Y."/>
            <person name="Kiryutin B."/>
            <person name="Kitts P."/>
            <person name="Maglott D."/>
            <person name="Pruitt K."/>
            <person name="Sapojnikov V."/>
            <person name="Souvorov A."/>
            <person name="Mackey A.J."/>
            <person name="Waterhouse R.M."/>
            <person name="Wyder S."/>
            <person name="Zdobnov E.M."/>
            <person name="Zdobnov E.M."/>
            <person name="Wyder S."/>
            <person name="Kriventseva E.V."/>
            <person name="Kadowaki T."/>
            <person name="Bork P."/>
            <person name="Aranda M."/>
            <person name="Bao R."/>
            <person name="Beermann A."/>
            <person name="Berns N."/>
            <person name="Bolognesi R."/>
            <person name="Bonneton F."/>
            <person name="Bopp D."/>
            <person name="Brown S.J."/>
            <person name="Bucher G."/>
            <person name="Butts T."/>
            <person name="Chaumot A."/>
            <person name="Denell R.E."/>
            <person name="Ferrier D.E."/>
            <person name="Friedrich M."/>
            <person name="Gordon C.M."/>
            <person name="Jindra M."/>
            <person name="Klingler M."/>
            <person name="Lan Q."/>
            <person name="Lattorff H.M."/>
            <person name="Laudet V."/>
            <person name="von Levetsow C."/>
            <person name="Liu Z."/>
            <person name="Lutz R."/>
            <person name="Lynch J.A."/>
            <person name="da Fonseca R.N."/>
            <person name="Posnien N."/>
            <person name="Reuter R."/>
            <person name="Roth S."/>
            <person name="Savard J."/>
            <person name="Schinko J.B."/>
            <person name="Schmitt C."/>
            <person name="Schoppmeier M."/>
            <person name="Schroder R."/>
            <person name="Shippy T.D."/>
            <person name="Simonnet F."/>
            <person name="Marques-Souza H."/>
            <person name="Tautz D."/>
            <person name="Tomoyasu Y."/>
            <person name="Trauner J."/>
            <person name="Van der Zee M."/>
            <person name="Vervoort M."/>
            <person name="Wittkopp N."/>
            <person name="Wimmer E.A."/>
            <person name="Yang X."/>
            <person name="Jones A.K."/>
            <person name="Sattelle D.B."/>
            <person name="Ebert P.R."/>
            <person name="Nelson D."/>
            <person name="Scott J.G."/>
            <person name="Beeman R.W."/>
            <person name="Muthukrishnan S."/>
            <person name="Kramer K.J."/>
            <person name="Arakane Y."/>
            <person name="Beeman R.W."/>
            <person name="Zhu Q."/>
            <person name="Hogenkamp D."/>
            <person name="Dixit R."/>
            <person name="Oppert B."/>
            <person name="Jiang H."/>
            <person name="Zou Z."/>
            <person name="Marshall J."/>
            <person name="Elpidina E."/>
            <person name="Vinokurov K."/>
            <person name="Oppert C."/>
            <person name="Zou Z."/>
            <person name="Evans J."/>
            <person name="Lu Z."/>
            <person name="Zhao P."/>
            <person name="Sumathipala N."/>
            <person name="Altincicek B."/>
            <person name="Vilcinskas A."/>
            <person name="Williams M."/>
            <person name="Hultmark D."/>
            <person name="Hetru C."/>
            <person name="Jiang H."/>
            <person name="Grimmelikhuijzen C.J."/>
            <person name="Hauser F."/>
            <person name="Cazzamali G."/>
            <person name="Williamson M."/>
            <person name="Park Y."/>
            <person name="Li B."/>
            <person name="Tanaka Y."/>
            <person name="Predel R."/>
            <person name="Neupert S."/>
            <person name="Schachtner J."/>
            <person name="Verleyen P."/>
            <person name="Raible F."/>
            <person name="Bork P."/>
            <person name="Friedrich M."/>
            <person name="Walden K.K."/>
            <person name="Robertson H.M."/>
            <person name="Angeli S."/>
            <person name="Foret S."/>
            <person name="Bucher G."/>
            <person name="Schuetz S."/>
            <person name="Maleszka R."/>
            <person name="Wimmer E.A."/>
            <person name="Beeman R.W."/>
            <person name="Lorenzen M."/>
            <person name="Tomoyasu Y."/>
            <person name="Miller S.C."/>
            <person name="Grossmann D."/>
            <person name="Bucher G."/>
        </authorList>
    </citation>
    <scope>NUCLEOTIDE SEQUENCE [LARGE SCALE GENOMIC DNA]</scope>
    <source>
        <strain evidence="1 2">Georgia GA2</strain>
    </source>
</reference>
<protein>
    <submittedName>
        <fullName evidence="1">Uncharacterized protein</fullName>
    </submittedName>
</protein>
<gene>
    <name evidence="1" type="primary">GLEAN_16039</name>
    <name evidence="1" type="ORF">TcasGA2_TC016039</name>
</gene>
<evidence type="ECO:0000313" key="2">
    <source>
        <dbReference type="Proteomes" id="UP000007266"/>
    </source>
</evidence>
<name>D7EKL4_TRICA</name>
<organism evidence="1 2">
    <name type="scientific">Tribolium castaneum</name>
    <name type="common">Red flour beetle</name>
    <dbReference type="NCBI Taxonomy" id="7070"/>
    <lineage>
        <taxon>Eukaryota</taxon>
        <taxon>Metazoa</taxon>
        <taxon>Ecdysozoa</taxon>
        <taxon>Arthropoda</taxon>
        <taxon>Hexapoda</taxon>
        <taxon>Insecta</taxon>
        <taxon>Pterygota</taxon>
        <taxon>Neoptera</taxon>
        <taxon>Endopterygota</taxon>
        <taxon>Coleoptera</taxon>
        <taxon>Polyphaga</taxon>
        <taxon>Cucujiformia</taxon>
        <taxon>Tenebrionidae</taxon>
        <taxon>Tenebrionidae incertae sedis</taxon>
        <taxon>Tribolium</taxon>
    </lineage>
</organism>